<evidence type="ECO:0000313" key="2">
    <source>
        <dbReference type="Proteomes" id="UP001174909"/>
    </source>
</evidence>
<organism evidence="1 2">
    <name type="scientific">Geodia barretti</name>
    <name type="common">Barrett's horny sponge</name>
    <dbReference type="NCBI Taxonomy" id="519541"/>
    <lineage>
        <taxon>Eukaryota</taxon>
        <taxon>Metazoa</taxon>
        <taxon>Porifera</taxon>
        <taxon>Demospongiae</taxon>
        <taxon>Heteroscleromorpha</taxon>
        <taxon>Tetractinellida</taxon>
        <taxon>Astrophorina</taxon>
        <taxon>Geodiidae</taxon>
        <taxon>Geodia</taxon>
    </lineage>
</organism>
<name>A0AA35S854_GEOBA</name>
<proteinExistence type="predicted"/>
<keyword evidence="2" id="KW-1185">Reference proteome</keyword>
<evidence type="ECO:0000313" key="1">
    <source>
        <dbReference type="EMBL" id="CAI8023676.1"/>
    </source>
</evidence>
<gene>
    <name evidence="1" type="ORF">GBAR_LOCUS13809</name>
</gene>
<dbReference type="AlphaFoldDB" id="A0AA35S854"/>
<comment type="caution">
    <text evidence="1">The sequence shown here is derived from an EMBL/GenBank/DDBJ whole genome shotgun (WGS) entry which is preliminary data.</text>
</comment>
<dbReference type="Proteomes" id="UP001174909">
    <property type="component" value="Unassembled WGS sequence"/>
</dbReference>
<dbReference type="EMBL" id="CASHTH010002024">
    <property type="protein sequence ID" value="CAI8023676.1"/>
    <property type="molecule type" value="Genomic_DNA"/>
</dbReference>
<sequence>MRWRSPMPLASWLKPRDTIRD</sequence>
<accession>A0AA35S854</accession>
<protein>
    <submittedName>
        <fullName evidence="1">Uncharacterized protein</fullName>
    </submittedName>
</protein>
<reference evidence="1" key="1">
    <citation type="submission" date="2023-03" db="EMBL/GenBank/DDBJ databases">
        <authorList>
            <person name="Steffen K."/>
            <person name="Cardenas P."/>
        </authorList>
    </citation>
    <scope>NUCLEOTIDE SEQUENCE</scope>
</reference>